<evidence type="ECO:0000313" key="2">
    <source>
        <dbReference type="Proteomes" id="UP001153331"/>
    </source>
</evidence>
<reference evidence="1" key="1">
    <citation type="submission" date="2022-11" db="EMBL/GenBank/DDBJ databases">
        <title>Genome Sequence of Boeremia exigua.</title>
        <authorList>
            <person name="Buettner E."/>
        </authorList>
    </citation>
    <scope>NUCLEOTIDE SEQUENCE</scope>
    <source>
        <strain evidence="1">CU02</strain>
    </source>
</reference>
<sequence>MSSFVVQRCTEADIPRVFEIVSLAFAHDHEYVDAVFPAHATPEGRRARTVDNDTGTIVAAAKWNFYKDGDVPPQPKMGGNYWKSEEGKEFAQALFHGFFAPRQRVIEETNENLAVLDMMMVDPVYQRIGAGRLLLQWGLARADELGVHTVVEGSDCGRRLYASEGFEGPHYTVPVLEKFDTRREQTYWWMRRPARNSTTTP</sequence>
<comment type="caution">
    <text evidence="1">The sequence shown here is derived from an EMBL/GenBank/DDBJ whole genome shotgun (WGS) entry which is preliminary data.</text>
</comment>
<dbReference type="Proteomes" id="UP001153331">
    <property type="component" value="Unassembled WGS sequence"/>
</dbReference>
<gene>
    <name evidence="1" type="ORF">OPT61_g3013</name>
</gene>
<name>A0ACC2IJC8_9PLEO</name>
<accession>A0ACC2IJC8</accession>
<proteinExistence type="predicted"/>
<evidence type="ECO:0000313" key="1">
    <source>
        <dbReference type="EMBL" id="KAJ8115305.1"/>
    </source>
</evidence>
<organism evidence="1 2">
    <name type="scientific">Boeremia exigua</name>
    <dbReference type="NCBI Taxonomy" id="749465"/>
    <lineage>
        <taxon>Eukaryota</taxon>
        <taxon>Fungi</taxon>
        <taxon>Dikarya</taxon>
        <taxon>Ascomycota</taxon>
        <taxon>Pezizomycotina</taxon>
        <taxon>Dothideomycetes</taxon>
        <taxon>Pleosporomycetidae</taxon>
        <taxon>Pleosporales</taxon>
        <taxon>Pleosporineae</taxon>
        <taxon>Didymellaceae</taxon>
        <taxon>Boeremia</taxon>
    </lineage>
</organism>
<keyword evidence="2" id="KW-1185">Reference proteome</keyword>
<protein>
    <submittedName>
        <fullName evidence="1">Uncharacterized protein</fullName>
    </submittedName>
</protein>
<dbReference type="EMBL" id="JAPHNI010000147">
    <property type="protein sequence ID" value="KAJ8115305.1"/>
    <property type="molecule type" value="Genomic_DNA"/>
</dbReference>